<keyword evidence="4 5" id="KW-0413">Isomerase</keyword>
<sequence length="216" mass="22637">MKLSSIVQGSLLLVIGSCAAFSPSSPVASRSVARTVSNNVAALRSGSNPLEVVDDESNAFEAYSVTDPNQGLATKDTVVGTGEAAKTGDVITVAYAGRLMSNGKQFDAGAGFSFKLGEGRVMPGWEQGISGMRVGGKRTLRIPPGLAYGERGASDVIPPNSHLEFDCELKGIASNPIEATLQQLNWQKERVITFALLLILLAASPTLPAFTIPNPF</sequence>
<comment type="catalytic activity">
    <reaction evidence="1 5">
        <text>[protein]-peptidylproline (omega=180) = [protein]-peptidylproline (omega=0)</text>
        <dbReference type="Rhea" id="RHEA:16237"/>
        <dbReference type="Rhea" id="RHEA-COMP:10747"/>
        <dbReference type="Rhea" id="RHEA-COMP:10748"/>
        <dbReference type="ChEBI" id="CHEBI:83833"/>
        <dbReference type="ChEBI" id="CHEBI:83834"/>
        <dbReference type="EC" id="5.2.1.8"/>
    </reaction>
</comment>
<feature type="domain" description="PPIase FKBP-type" evidence="8">
    <location>
        <begin position="88"/>
        <end position="173"/>
    </location>
</feature>
<feature type="signal peptide" evidence="7">
    <location>
        <begin position="1"/>
        <end position="20"/>
    </location>
</feature>
<evidence type="ECO:0000256" key="3">
    <source>
        <dbReference type="ARBA" id="ARBA00023110"/>
    </source>
</evidence>
<dbReference type="AlphaFoldDB" id="A0A7R9WWY8"/>
<keyword evidence="3 5" id="KW-0697">Rotamase</keyword>
<accession>A0A7R9WWY8</accession>
<dbReference type="SUPFAM" id="SSF54534">
    <property type="entry name" value="FKBP-like"/>
    <property type="match status" value="1"/>
</dbReference>
<dbReference type="GO" id="GO:0003755">
    <property type="term" value="F:peptidyl-prolyl cis-trans isomerase activity"/>
    <property type="evidence" value="ECO:0007669"/>
    <property type="project" value="UniProtKB-KW"/>
</dbReference>
<reference evidence="9" key="1">
    <citation type="submission" date="2021-01" db="EMBL/GenBank/DDBJ databases">
        <authorList>
            <person name="Corre E."/>
            <person name="Pelletier E."/>
            <person name="Niang G."/>
            <person name="Scheremetjew M."/>
            <person name="Finn R."/>
            <person name="Kale V."/>
            <person name="Holt S."/>
            <person name="Cochrane G."/>
            <person name="Meng A."/>
            <person name="Brown T."/>
            <person name="Cohen L."/>
        </authorList>
    </citation>
    <scope>NUCLEOTIDE SEQUENCE</scope>
    <source>
        <strain evidence="9">CCMP3328</strain>
    </source>
</reference>
<gene>
    <name evidence="9" type="ORF">CAUS1442_LOCUS10115</name>
</gene>
<dbReference type="PANTHER" id="PTHR43811:SF19">
    <property type="entry name" value="39 KDA FK506-BINDING NUCLEAR PROTEIN"/>
    <property type="match status" value="1"/>
</dbReference>
<dbReference type="InterPro" id="IPR001179">
    <property type="entry name" value="PPIase_FKBP_dom"/>
</dbReference>
<organism evidence="9">
    <name type="scientific">Craspedostauros australis</name>
    <dbReference type="NCBI Taxonomy" id="1486917"/>
    <lineage>
        <taxon>Eukaryota</taxon>
        <taxon>Sar</taxon>
        <taxon>Stramenopiles</taxon>
        <taxon>Ochrophyta</taxon>
        <taxon>Bacillariophyta</taxon>
        <taxon>Bacillariophyceae</taxon>
        <taxon>Bacillariophycidae</taxon>
        <taxon>Naviculales</taxon>
        <taxon>Naviculaceae</taxon>
        <taxon>Craspedostauros</taxon>
    </lineage>
</organism>
<evidence type="ECO:0000256" key="2">
    <source>
        <dbReference type="ARBA" id="ARBA00013194"/>
    </source>
</evidence>
<evidence type="ECO:0000313" key="9">
    <source>
        <dbReference type="EMBL" id="CAD8337987.1"/>
    </source>
</evidence>
<dbReference type="PROSITE" id="PS51257">
    <property type="entry name" value="PROKAR_LIPOPROTEIN"/>
    <property type="match status" value="1"/>
</dbReference>
<name>A0A7R9WWY8_9STRA</name>
<dbReference type="Pfam" id="PF00254">
    <property type="entry name" value="FKBP_C"/>
    <property type="match status" value="1"/>
</dbReference>
<feature type="chain" id="PRO_5031203461" description="peptidylprolyl isomerase" evidence="7">
    <location>
        <begin position="21"/>
        <end position="216"/>
    </location>
</feature>
<keyword evidence="6" id="KW-1133">Transmembrane helix</keyword>
<dbReference type="EC" id="5.2.1.8" evidence="2 5"/>
<keyword evidence="6" id="KW-0472">Membrane</keyword>
<evidence type="ECO:0000256" key="4">
    <source>
        <dbReference type="ARBA" id="ARBA00023235"/>
    </source>
</evidence>
<dbReference type="PROSITE" id="PS50059">
    <property type="entry name" value="FKBP_PPIASE"/>
    <property type="match status" value="1"/>
</dbReference>
<evidence type="ECO:0000256" key="7">
    <source>
        <dbReference type="SAM" id="SignalP"/>
    </source>
</evidence>
<proteinExistence type="predicted"/>
<evidence type="ECO:0000256" key="5">
    <source>
        <dbReference type="PROSITE-ProRule" id="PRU00277"/>
    </source>
</evidence>
<keyword evidence="6" id="KW-0812">Transmembrane</keyword>
<dbReference type="PANTHER" id="PTHR43811">
    <property type="entry name" value="FKBP-TYPE PEPTIDYL-PROLYL CIS-TRANS ISOMERASE FKPA"/>
    <property type="match status" value="1"/>
</dbReference>
<protein>
    <recommendedName>
        <fullName evidence="2 5">peptidylprolyl isomerase</fullName>
        <ecNumber evidence="2 5">5.2.1.8</ecNumber>
    </recommendedName>
</protein>
<dbReference type="EMBL" id="HBEF01016178">
    <property type="protein sequence ID" value="CAD8337987.1"/>
    <property type="molecule type" value="Transcribed_RNA"/>
</dbReference>
<feature type="transmembrane region" description="Helical" evidence="6">
    <location>
        <begin position="191"/>
        <end position="212"/>
    </location>
</feature>
<evidence type="ECO:0000256" key="1">
    <source>
        <dbReference type="ARBA" id="ARBA00000971"/>
    </source>
</evidence>
<dbReference type="InterPro" id="IPR046357">
    <property type="entry name" value="PPIase_dom_sf"/>
</dbReference>
<evidence type="ECO:0000256" key="6">
    <source>
        <dbReference type="SAM" id="Phobius"/>
    </source>
</evidence>
<dbReference type="Gene3D" id="3.10.50.40">
    <property type="match status" value="1"/>
</dbReference>
<evidence type="ECO:0000259" key="8">
    <source>
        <dbReference type="PROSITE" id="PS50059"/>
    </source>
</evidence>
<keyword evidence="7" id="KW-0732">Signal</keyword>